<dbReference type="Gene3D" id="3.10.129.10">
    <property type="entry name" value="Hotdog Thioesterase"/>
    <property type="match status" value="1"/>
</dbReference>
<dbReference type="SUPFAM" id="SSF54637">
    <property type="entry name" value="Thioesterase/thiol ester dehydrase-isomerase"/>
    <property type="match status" value="2"/>
</dbReference>
<feature type="domain" description="Acyl-ACP thioesterase-like C-terminal" evidence="3">
    <location>
        <begin position="160"/>
        <end position="220"/>
    </location>
</feature>
<dbReference type="EMBL" id="JAEMNV010000002">
    <property type="protein sequence ID" value="MBJ8338855.1"/>
    <property type="molecule type" value="Genomic_DNA"/>
</dbReference>
<evidence type="ECO:0000256" key="1">
    <source>
        <dbReference type="SAM" id="MobiDB-lite"/>
    </source>
</evidence>
<feature type="domain" description="Acyl-ACP thioesterase N-terminal hotdog" evidence="2">
    <location>
        <begin position="16"/>
        <end position="132"/>
    </location>
</feature>
<dbReference type="AlphaFoldDB" id="A0A934NPE6"/>
<dbReference type="Proteomes" id="UP000655868">
    <property type="component" value="Unassembled WGS sequence"/>
</dbReference>
<comment type="caution">
    <text evidence="4">The sequence shown here is derived from an EMBL/GenBank/DDBJ whole genome shotgun (WGS) entry which is preliminary data.</text>
</comment>
<protein>
    <recommendedName>
        <fullName evidence="6">Acyl-ACP thioesterase</fullName>
    </recommendedName>
</protein>
<feature type="region of interest" description="Disordered" evidence="1">
    <location>
        <begin position="1"/>
        <end position="20"/>
    </location>
</feature>
<evidence type="ECO:0000313" key="5">
    <source>
        <dbReference type="Proteomes" id="UP000655868"/>
    </source>
</evidence>
<dbReference type="InterPro" id="IPR050563">
    <property type="entry name" value="4-hydroxybenzoyl-CoA_TE"/>
</dbReference>
<dbReference type="InterPro" id="IPR049427">
    <property type="entry name" value="Acyl-ACP_TE_C"/>
</dbReference>
<gene>
    <name evidence="4" type="ORF">JGU71_08145</name>
</gene>
<accession>A0A934NPE6</accession>
<dbReference type="RefSeq" id="WP_199703494.1">
    <property type="nucleotide sequence ID" value="NZ_JAEMNV010000002.1"/>
</dbReference>
<dbReference type="GO" id="GO:0047617">
    <property type="term" value="F:fatty acyl-CoA hydrolase activity"/>
    <property type="evidence" value="ECO:0007669"/>
    <property type="project" value="TreeGrafter"/>
</dbReference>
<dbReference type="GO" id="GO:0006633">
    <property type="term" value="P:fatty acid biosynthetic process"/>
    <property type="evidence" value="ECO:0007669"/>
    <property type="project" value="InterPro"/>
</dbReference>
<sequence length="261" mass="29553">MSLDQPLAPPPPDGLGFTSSWPVRAADVDPDNRLRLDGAARYLQDIAWENLQSTFFASTDPFWVVRRTVVDVLRPVVWPDVVELRRWCSGMSTRWTNMRVSINSSGGGLIESEGFWINISEKTGLPTRISDEGLGYLAQTTDQHRLRWRPWLAEPPPPESERDTAFWLRATDIDQFNHLNNAAYWHAIEERLLDLPKLVAVPHRAVLEYIAPIFPRESVSIRARLEGGDGRTGTPTLKLWYVVDNDVRAVARVAPLTDSTD</sequence>
<proteinExistence type="predicted"/>
<dbReference type="PANTHER" id="PTHR31793">
    <property type="entry name" value="4-HYDROXYBENZOYL-COA THIOESTERASE FAMILY MEMBER"/>
    <property type="match status" value="1"/>
</dbReference>
<name>A0A934NPE6_9NOCA</name>
<dbReference type="InterPro" id="IPR029069">
    <property type="entry name" value="HotDog_dom_sf"/>
</dbReference>
<evidence type="ECO:0000259" key="2">
    <source>
        <dbReference type="Pfam" id="PF01643"/>
    </source>
</evidence>
<evidence type="ECO:0000313" key="4">
    <source>
        <dbReference type="EMBL" id="MBJ8338855.1"/>
    </source>
</evidence>
<dbReference type="Pfam" id="PF20791">
    <property type="entry name" value="Acyl-ACP_TE_C"/>
    <property type="match status" value="1"/>
</dbReference>
<dbReference type="Pfam" id="PF01643">
    <property type="entry name" value="Acyl-ACP_TE"/>
    <property type="match status" value="1"/>
</dbReference>
<keyword evidence="5" id="KW-1185">Reference proteome</keyword>
<reference evidence="4" key="1">
    <citation type="submission" date="2020-12" db="EMBL/GenBank/DDBJ databases">
        <title>Antrihabitans popcorni sp. nov. and Antrihabitans auranticaus sp. nov., isolated from a larva cave.</title>
        <authorList>
            <person name="Lee S.D."/>
            <person name="Kim I.S."/>
        </authorList>
    </citation>
    <scope>NUCLEOTIDE SEQUENCE</scope>
    <source>
        <strain evidence="4">YC3-6</strain>
    </source>
</reference>
<dbReference type="InterPro" id="IPR002864">
    <property type="entry name" value="Acyl-ACP_thioesterase_NHD"/>
</dbReference>
<evidence type="ECO:0000259" key="3">
    <source>
        <dbReference type="Pfam" id="PF20791"/>
    </source>
</evidence>
<evidence type="ECO:0008006" key="6">
    <source>
        <dbReference type="Google" id="ProtNLM"/>
    </source>
</evidence>
<organism evidence="4 5">
    <name type="scientific">Antrihabitans stalagmiti</name>
    <dbReference type="NCBI Taxonomy" id="2799499"/>
    <lineage>
        <taxon>Bacteria</taxon>
        <taxon>Bacillati</taxon>
        <taxon>Actinomycetota</taxon>
        <taxon>Actinomycetes</taxon>
        <taxon>Mycobacteriales</taxon>
        <taxon>Nocardiaceae</taxon>
        <taxon>Antrihabitans</taxon>
    </lineage>
</organism>
<dbReference type="PANTHER" id="PTHR31793:SF24">
    <property type="entry name" value="LONG-CHAIN ACYL-COA THIOESTERASE FADM"/>
    <property type="match status" value="1"/>
</dbReference>